<proteinExistence type="predicted"/>
<evidence type="ECO:0000313" key="6">
    <source>
        <dbReference type="EMBL" id="VAW91512.1"/>
    </source>
</evidence>
<dbReference type="PANTHER" id="PTHR30026:SF20">
    <property type="entry name" value="OUTER MEMBRANE PROTEIN TOLC"/>
    <property type="match status" value="1"/>
</dbReference>
<reference evidence="6" key="1">
    <citation type="submission" date="2018-06" db="EMBL/GenBank/DDBJ databases">
        <authorList>
            <person name="Zhirakovskaya E."/>
        </authorList>
    </citation>
    <scope>NUCLEOTIDE SEQUENCE</scope>
</reference>
<dbReference type="EMBL" id="UOFT01000011">
    <property type="protein sequence ID" value="VAW91512.1"/>
    <property type="molecule type" value="Genomic_DNA"/>
</dbReference>
<dbReference type="SUPFAM" id="SSF56954">
    <property type="entry name" value="Outer membrane efflux proteins (OEP)"/>
    <property type="match status" value="1"/>
</dbReference>
<accession>A0A3B0ZVQ9</accession>
<comment type="subcellular location">
    <subcellularLocation>
        <location evidence="1">Cell outer membrane</location>
    </subcellularLocation>
</comment>
<protein>
    <recommendedName>
        <fullName evidence="7">TolC family protein</fullName>
    </recommendedName>
</protein>
<evidence type="ECO:0000256" key="1">
    <source>
        <dbReference type="ARBA" id="ARBA00004442"/>
    </source>
</evidence>
<gene>
    <name evidence="6" type="ORF">MNBD_GAMMA23-1031</name>
</gene>
<sequence>MNSHGLVRSLVFLIFSIAYSITASAEGISVSNRAYTLDRFINESINKYSEIRLADLNINRLAYEMGKAQSQLGWILTSQGGYSRDASIYGLQSNTIDFSVGLQKLLASGNTVSVTGRYARTKTEQVLFGFAPNPSNIANLEINYRIPLLEGETNPKYLYAVKKANIEKKISVLTKQQVKEKLIARLIDVYFAVVTIDSRLATAKKSLKRARKLRRYIKNNINLGLLEQGEILQVNSQIYTLKLEQQKIIDLREKQVALINRFLEKDLSSTFRIDAANTYKYKHDLNQQKIIGIVKAHNYEIEKLKAQKELIDSALSLSRNREKDKLDVVLSLGVQNRRGDIGNTAINDTDTTGMLKLEYRNAIDKRAFSSERLQLQIDKKSNNERMVSIVEDLKYETFDLLKQIERSKEIVGITESRYSNETKKYRDILKRFRTGRATTNTVIQFDNDRIRAELDTETEKYELAKRFSLLKLKQGLFLNSK</sequence>
<evidence type="ECO:0000256" key="2">
    <source>
        <dbReference type="ARBA" id="ARBA00022452"/>
    </source>
</evidence>
<evidence type="ECO:0000256" key="3">
    <source>
        <dbReference type="ARBA" id="ARBA00022692"/>
    </source>
</evidence>
<dbReference type="GO" id="GO:1990281">
    <property type="term" value="C:efflux pump complex"/>
    <property type="evidence" value="ECO:0007669"/>
    <property type="project" value="TreeGrafter"/>
</dbReference>
<dbReference type="Gene3D" id="1.20.1600.10">
    <property type="entry name" value="Outer membrane efflux proteins (OEP)"/>
    <property type="match status" value="1"/>
</dbReference>
<dbReference type="InterPro" id="IPR051906">
    <property type="entry name" value="TolC-like"/>
</dbReference>
<keyword evidence="2" id="KW-1134">Transmembrane beta strand</keyword>
<organism evidence="6">
    <name type="scientific">hydrothermal vent metagenome</name>
    <dbReference type="NCBI Taxonomy" id="652676"/>
    <lineage>
        <taxon>unclassified sequences</taxon>
        <taxon>metagenomes</taxon>
        <taxon>ecological metagenomes</taxon>
    </lineage>
</organism>
<dbReference type="GO" id="GO:0015562">
    <property type="term" value="F:efflux transmembrane transporter activity"/>
    <property type="evidence" value="ECO:0007669"/>
    <property type="project" value="InterPro"/>
</dbReference>
<name>A0A3B0ZVQ9_9ZZZZ</name>
<dbReference type="GO" id="GO:0009279">
    <property type="term" value="C:cell outer membrane"/>
    <property type="evidence" value="ECO:0007669"/>
    <property type="project" value="UniProtKB-SubCell"/>
</dbReference>
<evidence type="ECO:0000256" key="4">
    <source>
        <dbReference type="ARBA" id="ARBA00023136"/>
    </source>
</evidence>
<evidence type="ECO:0000256" key="5">
    <source>
        <dbReference type="ARBA" id="ARBA00023237"/>
    </source>
</evidence>
<dbReference type="AlphaFoldDB" id="A0A3B0ZVQ9"/>
<keyword evidence="4" id="KW-0472">Membrane</keyword>
<evidence type="ECO:0008006" key="7">
    <source>
        <dbReference type="Google" id="ProtNLM"/>
    </source>
</evidence>
<dbReference type="GO" id="GO:0015288">
    <property type="term" value="F:porin activity"/>
    <property type="evidence" value="ECO:0007669"/>
    <property type="project" value="TreeGrafter"/>
</dbReference>
<keyword evidence="5" id="KW-0998">Cell outer membrane</keyword>
<keyword evidence="3" id="KW-0812">Transmembrane</keyword>
<dbReference type="PANTHER" id="PTHR30026">
    <property type="entry name" value="OUTER MEMBRANE PROTEIN TOLC"/>
    <property type="match status" value="1"/>
</dbReference>